<keyword evidence="1 3" id="KW-0597">Phosphoprotein</keyword>
<evidence type="ECO:0000256" key="2">
    <source>
        <dbReference type="ARBA" id="ARBA00023125"/>
    </source>
</evidence>
<dbReference type="InterPro" id="IPR000792">
    <property type="entry name" value="Tscrpt_reg_LuxR_C"/>
</dbReference>
<sequence>MTEKIRIYLADDHQVLIDGLIAVLTTNKSFEVVGFSLTGENLYDKVTAKNADILIMDINMPEKDGIEVLKEFNEKGYTCQVIVFSSYDDIKFIKEVLQLGAKGYLTKQSAGEHLVEAITTVYNGEEFYSKTVREKIFKSFAGREKENDGIDVEEVLQSITEREMEILELISLEYSGKEISDALFISTNTVETHRKNLMKKLNVKTTIGLIKFAYKYNLLKN</sequence>
<dbReference type="SMART" id="SM00421">
    <property type="entry name" value="HTH_LUXR"/>
    <property type="match status" value="1"/>
</dbReference>
<protein>
    <submittedName>
        <fullName evidence="6">LuxR family transcriptional regulator</fullName>
    </submittedName>
</protein>
<organism evidence="6 7">
    <name type="scientific">Flavobacterium suncheonense GH29-5 = DSM 17707</name>
    <dbReference type="NCBI Taxonomy" id="1121899"/>
    <lineage>
        <taxon>Bacteria</taxon>
        <taxon>Pseudomonadati</taxon>
        <taxon>Bacteroidota</taxon>
        <taxon>Flavobacteriia</taxon>
        <taxon>Flavobacteriales</taxon>
        <taxon>Flavobacteriaceae</taxon>
        <taxon>Flavobacterium</taxon>
    </lineage>
</organism>
<dbReference type="Pfam" id="PF00072">
    <property type="entry name" value="Response_reg"/>
    <property type="match status" value="1"/>
</dbReference>
<dbReference type="InterPro" id="IPR016032">
    <property type="entry name" value="Sig_transdc_resp-reg_C-effctor"/>
</dbReference>
<proteinExistence type="predicted"/>
<feature type="domain" description="HTH luxR-type" evidence="4">
    <location>
        <begin position="152"/>
        <end position="217"/>
    </location>
</feature>
<accession>A0A0A2MH05</accession>
<dbReference type="PROSITE" id="PS50110">
    <property type="entry name" value="RESPONSE_REGULATORY"/>
    <property type="match status" value="1"/>
</dbReference>
<dbReference type="GO" id="GO:0006355">
    <property type="term" value="P:regulation of DNA-templated transcription"/>
    <property type="evidence" value="ECO:0007669"/>
    <property type="project" value="InterPro"/>
</dbReference>
<dbReference type="PRINTS" id="PR00038">
    <property type="entry name" value="HTHLUXR"/>
</dbReference>
<dbReference type="GO" id="GO:0003677">
    <property type="term" value="F:DNA binding"/>
    <property type="evidence" value="ECO:0007669"/>
    <property type="project" value="UniProtKB-KW"/>
</dbReference>
<dbReference type="InterPro" id="IPR001789">
    <property type="entry name" value="Sig_transdc_resp-reg_receiver"/>
</dbReference>
<gene>
    <name evidence="6" type="ORF">Q764_00925</name>
</gene>
<dbReference type="SUPFAM" id="SSF52172">
    <property type="entry name" value="CheY-like"/>
    <property type="match status" value="1"/>
</dbReference>
<dbReference type="CDD" id="cd17535">
    <property type="entry name" value="REC_NarL-like"/>
    <property type="match status" value="1"/>
</dbReference>
<dbReference type="PANTHER" id="PTHR43214">
    <property type="entry name" value="TWO-COMPONENT RESPONSE REGULATOR"/>
    <property type="match status" value="1"/>
</dbReference>
<dbReference type="AlphaFoldDB" id="A0A0A2MH05"/>
<feature type="domain" description="Response regulatory" evidence="5">
    <location>
        <begin position="6"/>
        <end position="122"/>
    </location>
</feature>
<evidence type="ECO:0000259" key="4">
    <source>
        <dbReference type="PROSITE" id="PS50043"/>
    </source>
</evidence>
<dbReference type="SUPFAM" id="SSF46894">
    <property type="entry name" value="C-terminal effector domain of the bipartite response regulators"/>
    <property type="match status" value="1"/>
</dbReference>
<evidence type="ECO:0000256" key="1">
    <source>
        <dbReference type="ARBA" id="ARBA00022553"/>
    </source>
</evidence>
<dbReference type="PROSITE" id="PS50043">
    <property type="entry name" value="HTH_LUXR_2"/>
    <property type="match status" value="1"/>
</dbReference>
<reference evidence="6 7" key="1">
    <citation type="submission" date="2013-09" db="EMBL/GenBank/DDBJ databases">
        <authorList>
            <person name="Zeng Z."/>
            <person name="Chen C."/>
        </authorList>
    </citation>
    <scope>NUCLEOTIDE SEQUENCE [LARGE SCALE GENOMIC DNA]</scope>
    <source>
        <strain evidence="6 7">GH29-5</strain>
    </source>
</reference>
<dbReference type="STRING" id="1121899.GCA_000430025_01057"/>
<dbReference type="InterPro" id="IPR058245">
    <property type="entry name" value="NreC/VraR/RcsB-like_REC"/>
</dbReference>
<evidence type="ECO:0000256" key="3">
    <source>
        <dbReference type="PROSITE-ProRule" id="PRU00169"/>
    </source>
</evidence>
<dbReference type="OrthoDB" id="9795108at2"/>
<evidence type="ECO:0000259" key="5">
    <source>
        <dbReference type="PROSITE" id="PS50110"/>
    </source>
</evidence>
<keyword evidence="7" id="KW-1185">Reference proteome</keyword>
<feature type="modified residue" description="4-aspartylphosphate" evidence="3">
    <location>
        <position position="57"/>
    </location>
</feature>
<keyword evidence="2" id="KW-0238">DNA-binding</keyword>
<evidence type="ECO:0000313" key="7">
    <source>
        <dbReference type="Proteomes" id="UP000030121"/>
    </source>
</evidence>
<name>A0A0A2MH05_9FLAO</name>
<dbReference type="PANTHER" id="PTHR43214:SF43">
    <property type="entry name" value="TWO-COMPONENT RESPONSE REGULATOR"/>
    <property type="match status" value="1"/>
</dbReference>
<dbReference type="Pfam" id="PF00196">
    <property type="entry name" value="GerE"/>
    <property type="match status" value="1"/>
</dbReference>
<dbReference type="eggNOG" id="COG2197">
    <property type="taxonomic scope" value="Bacteria"/>
</dbReference>
<dbReference type="EMBL" id="JRLW01000001">
    <property type="protein sequence ID" value="KGO90718.1"/>
    <property type="molecule type" value="Genomic_DNA"/>
</dbReference>
<dbReference type="SMART" id="SM00448">
    <property type="entry name" value="REC"/>
    <property type="match status" value="1"/>
</dbReference>
<comment type="caution">
    <text evidence="6">The sequence shown here is derived from an EMBL/GenBank/DDBJ whole genome shotgun (WGS) entry which is preliminary data.</text>
</comment>
<dbReference type="InterPro" id="IPR039420">
    <property type="entry name" value="WalR-like"/>
</dbReference>
<dbReference type="Proteomes" id="UP000030121">
    <property type="component" value="Unassembled WGS sequence"/>
</dbReference>
<dbReference type="Gene3D" id="3.40.50.2300">
    <property type="match status" value="1"/>
</dbReference>
<dbReference type="GO" id="GO:0000160">
    <property type="term" value="P:phosphorelay signal transduction system"/>
    <property type="evidence" value="ECO:0007669"/>
    <property type="project" value="InterPro"/>
</dbReference>
<dbReference type="RefSeq" id="WP_026979816.1">
    <property type="nucleotide sequence ID" value="NZ_AUCZ01000004.1"/>
</dbReference>
<evidence type="ECO:0000313" key="6">
    <source>
        <dbReference type="EMBL" id="KGO90718.1"/>
    </source>
</evidence>
<dbReference type="InterPro" id="IPR011006">
    <property type="entry name" value="CheY-like_superfamily"/>
</dbReference>
<dbReference type="CDD" id="cd06170">
    <property type="entry name" value="LuxR_C_like"/>
    <property type="match status" value="1"/>
</dbReference>